<proteinExistence type="predicted"/>
<gene>
    <name evidence="1" type="ORF">NC653_031908</name>
</gene>
<dbReference type="Proteomes" id="UP001164929">
    <property type="component" value="Chromosome 13"/>
</dbReference>
<dbReference type="PANTHER" id="PTHR33116">
    <property type="entry name" value="REVERSE TRANSCRIPTASE ZINC-BINDING DOMAIN-CONTAINING PROTEIN-RELATED-RELATED"/>
    <property type="match status" value="1"/>
</dbReference>
<dbReference type="PANTHER" id="PTHR33116:SF76">
    <property type="entry name" value="DUF4283 DOMAIN-CONTAINING PROTEIN"/>
    <property type="match status" value="1"/>
</dbReference>
<accession>A0AAD6Q3A1</accession>
<evidence type="ECO:0000313" key="1">
    <source>
        <dbReference type="EMBL" id="KAJ6976205.1"/>
    </source>
</evidence>
<evidence type="ECO:0008006" key="3">
    <source>
        <dbReference type="Google" id="ProtNLM"/>
    </source>
</evidence>
<name>A0AAD6Q3A1_9ROSI</name>
<dbReference type="AlphaFoldDB" id="A0AAD6Q3A1"/>
<evidence type="ECO:0000313" key="2">
    <source>
        <dbReference type="Proteomes" id="UP001164929"/>
    </source>
</evidence>
<sequence length="215" mass="24491">MFILPCATIRKIEGILSSFLWKGVSLSSTGSKVSWNSVCYPLQEGGLGIKSLKTWNQAATMKHIWKLFAEKQSIWAAWVHTTHIRQRSFWNIKLPSTPSTLTSTGLPWTTRVSDIINGDQWQFPDTVPILQSTWSSATYTKKNDITHLIARLLLSTTVYFIWHERNNRVFNNAFQPPSATVDAILQRIRIHITNMNYEGTCPSIIQDIWGLNLAT</sequence>
<protein>
    <recommendedName>
        <fullName evidence="3">Reverse transcriptase zinc-binding domain-containing protein</fullName>
    </recommendedName>
</protein>
<dbReference type="EMBL" id="JAQIZT010000013">
    <property type="protein sequence ID" value="KAJ6976205.1"/>
    <property type="molecule type" value="Genomic_DNA"/>
</dbReference>
<reference evidence="1" key="1">
    <citation type="journal article" date="2023" name="Mol. Ecol. Resour.">
        <title>Chromosome-level genome assembly of a triploid poplar Populus alba 'Berolinensis'.</title>
        <authorList>
            <person name="Chen S."/>
            <person name="Yu Y."/>
            <person name="Wang X."/>
            <person name="Wang S."/>
            <person name="Zhang T."/>
            <person name="Zhou Y."/>
            <person name="He R."/>
            <person name="Meng N."/>
            <person name="Wang Y."/>
            <person name="Liu W."/>
            <person name="Liu Z."/>
            <person name="Liu J."/>
            <person name="Guo Q."/>
            <person name="Huang H."/>
            <person name="Sederoff R.R."/>
            <person name="Wang G."/>
            <person name="Qu G."/>
            <person name="Chen S."/>
        </authorList>
    </citation>
    <scope>NUCLEOTIDE SEQUENCE</scope>
    <source>
        <strain evidence="1">SC-2020</strain>
    </source>
</reference>
<organism evidence="1 2">
    <name type="scientific">Populus alba x Populus x berolinensis</name>
    <dbReference type="NCBI Taxonomy" id="444605"/>
    <lineage>
        <taxon>Eukaryota</taxon>
        <taxon>Viridiplantae</taxon>
        <taxon>Streptophyta</taxon>
        <taxon>Embryophyta</taxon>
        <taxon>Tracheophyta</taxon>
        <taxon>Spermatophyta</taxon>
        <taxon>Magnoliopsida</taxon>
        <taxon>eudicotyledons</taxon>
        <taxon>Gunneridae</taxon>
        <taxon>Pentapetalae</taxon>
        <taxon>rosids</taxon>
        <taxon>fabids</taxon>
        <taxon>Malpighiales</taxon>
        <taxon>Salicaceae</taxon>
        <taxon>Saliceae</taxon>
        <taxon>Populus</taxon>
    </lineage>
</organism>
<comment type="caution">
    <text evidence="1">The sequence shown here is derived from an EMBL/GenBank/DDBJ whole genome shotgun (WGS) entry which is preliminary data.</text>
</comment>
<keyword evidence="2" id="KW-1185">Reference proteome</keyword>